<accession>A0A915M2X3</accession>
<dbReference type="PROSITE" id="PS50088">
    <property type="entry name" value="ANK_REPEAT"/>
    <property type="match status" value="3"/>
</dbReference>
<dbReference type="Pfam" id="PF12796">
    <property type="entry name" value="Ank_2"/>
    <property type="match status" value="2"/>
</dbReference>
<name>A0A915M2X3_MELJA</name>
<sequence length="663" mass="74083">MIENKVASETDVVDTSVIQNDVNHVNEDSALIKTSVKESDSNEGTPVPQITVKVNDFASAAIASVKEKFLGEDYWIPSDPYEVVDIRSELLACHKIVYPSDGHIGTTALMVVQGSLKSDPSVALNHVVYTCTEDGKNRHLTIFRSFNAEEALDFCRRCDECRVLFNLLDQKKDIRRPVWDVTYMIKNHPLWRMVHIAILCNRTDIFSDEGIECIKKFGYSIDGTDLTNVVCSPEGKYPLMLAIEKQQESIVRFLLKNGANPGARDPKGNNSLHYAALASASMLETLWHFESCKPLLNSKNNDGETPTRVAFQNLNPLCLKTLLGFGGELMLKASDKNPLFELMQSKGKTVEMIRVVLEASPGVLNERDLATGNTCLHAALFKTSLMSVLHLKHTELDLNSKNKAGLTPLHQFVIAGDFALHLAVSQRNLEITRLLLSLGADPNPVNSHGDTPRHMAAKLNEFELLKSLIICGAKRCPATKIGCVSGCVDNKALRAIKKPSSSMPLIVPEAKKSPTSLVEELENRTFSKEMLRYNKILDAEHNSIYNEMIGVLNEKNEDENSSIINILSLDGGGIRGLVITQVYIRFKDLVFDNRRPHNTAVLETFIQEELGKDKLLFDLEWPRLLFTTTKADYFPVQLELMRNYTLPTTDDENFELGFKNSES</sequence>
<dbReference type="WBParaSite" id="scaffold2355_cov226.g4723">
    <property type="protein sequence ID" value="scaffold2355_cov226.g4723"/>
    <property type="gene ID" value="scaffold2355_cov226.g4723"/>
</dbReference>
<dbReference type="AlphaFoldDB" id="A0A915M2X3"/>
<dbReference type="SUPFAM" id="SSF48403">
    <property type="entry name" value="Ankyrin repeat"/>
    <property type="match status" value="1"/>
</dbReference>
<keyword evidence="1" id="KW-0378">Hydrolase</keyword>
<evidence type="ECO:0000256" key="1">
    <source>
        <dbReference type="ARBA" id="ARBA00022801"/>
    </source>
</evidence>
<keyword evidence="2" id="KW-0040">ANK repeat</keyword>
<dbReference type="GO" id="GO:0047499">
    <property type="term" value="F:calcium-independent phospholipase A2 activity"/>
    <property type="evidence" value="ECO:0007669"/>
    <property type="project" value="InterPro"/>
</dbReference>
<reference evidence="4" key="1">
    <citation type="submission" date="2022-11" db="UniProtKB">
        <authorList>
            <consortium name="WormBaseParasite"/>
        </authorList>
    </citation>
    <scope>IDENTIFICATION</scope>
</reference>
<dbReference type="PANTHER" id="PTHR24139:SF34">
    <property type="entry name" value="85_88 KDA CALCIUM-INDEPENDENT PHOSPHOLIPASE A2"/>
    <property type="match status" value="1"/>
</dbReference>
<proteinExistence type="predicted"/>
<dbReference type="PANTHER" id="PTHR24139">
    <property type="entry name" value="CALCIUM-INDEPENDENT PHOSPHOLIPASE A2"/>
    <property type="match status" value="1"/>
</dbReference>
<dbReference type="GO" id="GO:2000304">
    <property type="term" value="P:positive regulation of ceramide biosynthetic process"/>
    <property type="evidence" value="ECO:0007669"/>
    <property type="project" value="TreeGrafter"/>
</dbReference>
<dbReference type="InterPro" id="IPR036770">
    <property type="entry name" value="Ankyrin_rpt-contain_sf"/>
</dbReference>
<feature type="repeat" description="ANK" evidence="2">
    <location>
        <begin position="234"/>
        <end position="266"/>
    </location>
</feature>
<dbReference type="InterPro" id="IPR002110">
    <property type="entry name" value="Ankyrin_rpt"/>
</dbReference>
<dbReference type="InterPro" id="IPR047148">
    <property type="entry name" value="PLPL9"/>
</dbReference>
<organism evidence="3 4">
    <name type="scientific">Meloidogyne javanica</name>
    <name type="common">Root-knot nematode worm</name>
    <dbReference type="NCBI Taxonomy" id="6303"/>
    <lineage>
        <taxon>Eukaryota</taxon>
        <taxon>Metazoa</taxon>
        <taxon>Ecdysozoa</taxon>
        <taxon>Nematoda</taxon>
        <taxon>Chromadorea</taxon>
        <taxon>Rhabditida</taxon>
        <taxon>Tylenchina</taxon>
        <taxon>Tylenchomorpha</taxon>
        <taxon>Tylenchoidea</taxon>
        <taxon>Meloidogynidae</taxon>
        <taxon>Meloidogyninae</taxon>
        <taxon>Meloidogyne</taxon>
        <taxon>Meloidogyne incognita group</taxon>
    </lineage>
</organism>
<dbReference type="GO" id="GO:0005739">
    <property type="term" value="C:mitochondrion"/>
    <property type="evidence" value="ECO:0007669"/>
    <property type="project" value="TreeGrafter"/>
</dbReference>
<feature type="repeat" description="ANK" evidence="2">
    <location>
        <begin position="415"/>
        <end position="447"/>
    </location>
</feature>
<keyword evidence="3" id="KW-1185">Reference proteome</keyword>
<evidence type="ECO:0000256" key="2">
    <source>
        <dbReference type="PROSITE-ProRule" id="PRU00023"/>
    </source>
</evidence>
<evidence type="ECO:0000313" key="3">
    <source>
        <dbReference type="Proteomes" id="UP000887561"/>
    </source>
</evidence>
<dbReference type="Gene3D" id="1.25.40.20">
    <property type="entry name" value="Ankyrin repeat-containing domain"/>
    <property type="match status" value="3"/>
</dbReference>
<protein>
    <submittedName>
        <fullName evidence="4">Uncharacterized protein</fullName>
    </submittedName>
</protein>
<dbReference type="GO" id="GO:0052816">
    <property type="term" value="F:long-chain fatty acyl-CoA hydrolase activity"/>
    <property type="evidence" value="ECO:0007669"/>
    <property type="project" value="TreeGrafter"/>
</dbReference>
<feature type="repeat" description="ANK" evidence="2">
    <location>
        <begin position="448"/>
        <end position="473"/>
    </location>
</feature>
<dbReference type="Proteomes" id="UP000887561">
    <property type="component" value="Unplaced"/>
</dbReference>
<evidence type="ECO:0000313" key="4">
    <source>
        <dbReference type="WBParaSite" id="scaffold2355_cov226.g4723"/>
    </source>
</evidence>
<dbReference type="PROSITE" id="PS50297">
    <property type="entry name" value="ANK_REP_REGION"/>
    <property type="match status" value="3"/>
</dbReference>
<dbReference type="SMART" id="SM00248">
    <property type="entry name" value="ANK"/>
    <property type="match status" value="7"/>
</dbReference>